<gene>
    <name evidence="2" type="ORF">BST83_00880</name>
</gene>
<comment type="caution">
    <text evidence="2">The sequence shown here is derived from an EMBL/GenBank/DDBJ whole genome shotgun (WGS) entry which is preliminary data.</text>
</comment>
<dbReference type="RefSeq" id="WP_104808162.1">
    <property type="nucleotide sequence ID" value="NZ_MQUA01000004.1"/>
</dbReference>
<dbReference type="SUPFAM" id="SSF53649">
    <property type="entry name" value="Alkaline phosphatase-like"/>
    <property type="match status" value="1"/>
</dbReference>
<dbReference type="PANTHER" id="PTHR43751">
    <property type="entry name" value="SULFATASE"/>
    <property type="match status" value="1"/>
</dbReference>
<sequence>MISRLDWEVGEIVKKLEAQGLAENTIIMFSSDNGPHKEGGRNPEYFKSSGPFRGIKRDLYEGGIRMPFIVKWPGVVKEVTKLQI</sequence>
<dbReference type="Gene3D" id="3.40.720.10">
    <property type="entry name" value="Alkaline Phosphatase, subunit A"/>
    <property type="match status" value="1"/>
</dbReference>
<dbReference type="InterPro" id="IPR052701">
    <property type="entry name" value="GAG_Ulvan_Degrading_Sulfatases"/>
</dbReference>
<dbReference type="EMBL" id="MQUA01000004">
    <property type="protein sequence ID" value="PQB08942.1"/>
    <property type="molecule type" value="Genomic_DNA"/>
</dbReference>
<dbReference type="AlphaFoldDB" id="A0A2S7L1Y7"/>
<organism evidence="2 3">
    <name type="scientific">Polaribacter filamentus</name>
    <dbReference type="NCBI Taxonomy" id="53483"/>
    <lineage>
        <taxon>Bacteria</taxon>
        <taxon>Pseudomonadati</taxon>
        <taxon>Bacteroidota</taxon>
        <taxon>Flavobacteriia</taxon>
        <taxon>Flavobacteriales</taxon>
        <taxon>Flavobacteriaceae</taxon>
    </lineage>
</organism>
<evidence type="ECO:0000259" key="1">
    <source>
        <dbReference type="Pfam" id="PF00884"/>
    </source>
</evidence>
<reference evidence="2 3" key="1">
    <citation type="submission" date="2016-11" db="EMBL/GenBank/DDBJ databases">
        <title>Trade-off between light-utilization and light-protection in marine flavobacteria.</title>
        <authorList>
            <person name="Kumagai Y."/>
        </authorList>
    </citation>
    <scope>NUCLEOTIDE SEQUENCE [LARGE SCALE GENOMIC DNA]</scope>
    <source>
        <strain evidence="2 3">ATCC 700397</strain>
    </source>
</reference>
<dbReference type="PANTHER" id="PTHR43751:SF3">
    <property type="entry name" value="SULFATASE N-TERMINAL DOMAIN-CONTAINING PROTEIN"/>
    <property type="match status" value="1"/>
</dbReference>
<dbReference type="InterPro" id="IPR017850">
    <property type="entry name" value="Alkaline_phosphatase_core_sf"/>
</dbReference>
<dbReference type="InterPro" id="IPR000917">
    <property type="entry name" value="Sulfatase_N"/>
</dbReference>
<evidence type="ECO:0000313" key="3">
    <source>
        <dbReference type="Proteomes" id="UP000239522"/>
    </source>
</evidence>
<evidence type="ECO:0000313" key="2">
    <source>
        <dbReference type="EMBL" id="PQB08942.1"/>
    </source>
</evidence>
<dbReference type="Proteomes" id="UP000239522">
    <property type="component" value="Unassembled WGS sequence"/>
</dbReference>
<keyword evidence="3" id="KW-1185">Reference proteome</keyword>
<protein>
    <recommendedName>
        <fullName evidence="1">Sulfatase N-terminal domain-containing protein</fullName>
    </recommendedName>
</protein>
<accession>A0A2S7L1Y7</accession>
<dbReference type="OrthoDB" id="9765065at2"/>
<name>A0A2S7L1Y7_9FLAO</name>
<feature type="domain" description="Sulfatase N-terminal" evidence="1">
    <location>
        <begin position="2"/>
        <end position="78"/>
    </location>
</feature>
<proteinExistence type="predicted"/>
<dbReference type="Pfam" id="PF00884">
    <property type="entry name" value="Sulfatase"/>
    <property type="match status" value="1"/>
</dbReference>